<dbReference type="EMBL" id="CAJOBQ010010630">
    <property type="protein sequence ID" value="CAF4706274.1"/>
    <property type="molecule type" value="Genomic_DNA"/>
</dbReference>
<evidence type="ECO:0000313" key="3">
    <source>
        <dbReference type="Proteomes" id="UP000663862"/>
    </source>
</evidence>
<keyword evidence="1" id="KW-1133">Transmembrane helix</keyword>
<keyword evidence="1" id="KW-0812">Transmembrane</keyword>
<organism evidence="2 3">
    <name type="scientific">Rotaria socialis</name>
    <dbReference type="NCBI Taxonomy" id="392032"/>
    <lineage>
        <taxon>Eukaryota</taxon>
        <taxon>Metazoa</taxon>
        <taxon>Spiralia</taxon>
        <taxon>Gnathifera</taxon>
        <taxon>Rotifera</taxon>
        <taxon>Eurotatoria</taxon>
        <taxon>Bdelloidea</taxon>
        <taxon>Philodinida</taxon>
        <taxon>Philodinidae</taxon>
        <taxon>Rotaria</taxon>
    </lineage>
</organism>
<comment type="caution">
    <text evidence="2">The sequence shown here is derived from an EMBL/GenBank/DDBJ whole genome shotgun (WGS) entry which is preliminary data.</text>
</comment>
<feature type="transmembrane region" description="Helical" evidence="1">
    <location>
        <begin position="40"/>
        <end position="60"/>
    </location>
</feature>
<name>A0A821IZ74_9BILA</name>
<proteinExistence type="predicted"/>
<protein>
    <submittedName>
        <fullName evidence="2">Uncharacterized protein</fullName>
    </submittedName>
</protein>
<dbReference type="Proteomes" id="UP000663862">
    <property type="component" value="Unassembled WGS sequence"/>
</dbReference>
<reference evidence="2" key="1">
    <citation type="submission" date="2021-02" db="EMBL/GenBank/DDBJ databases">
        <authorList>
            <person name="Nowell W R."/>
        </authorList>
    </citation>
    <scope>NUCLEOTIDE SEQUENCE</scope>
</reference>
<dbReference type="AlphaFoldDB" id="A0A821IZ74"/>
<feature type="non-terminal residue" evidence="2">
    <location>
        <position position="1"/>
    </location>
</feature>
<sequence length="65" mass="7936">MDVIQSFYRKILQDYEPQLNFFREKTRLFNEHLIDSFSPLQLITITFLVTTICLSVYQFLFEHDE</sequence>
<evidence type="ECO:0000256" key="1">
    <source>
        <dbReference type="SAM" id="Phobius"/>
    </source>
</evidence>
<keyword evidence="1" id="KW-0472">Membrane</keyword>
<evidence type="ECO:0000313" key="2">
    <source>
        <dbReference type="EMBL" id="CAF4706274.1"/>
    </source>
</evidence>
<gene>
    <name evidence="2" type="ORF">TSG867_LOCUS33544</name>
</gene>
<accession>A0A821IZ74</accession>